<name>A0A382TE49_9ZZZZ</name>
<protein>
    <submittedName>
        <fullName evidence="1">Uncharacterized protein</fullName>
    </submittedName>
</protein>
<accession>A0A382TE49</accession>
<proteinExistence type="predicted"/>
<dbReference type="AlphaFoldDB" id="A0A382TE49"/>
<reference evidence="1" key="1">
    <citation type="submission" date="2018-05" db="EMBL/GenBank/DDBJ databases">
        <authorList>
            <person name="Lanie J.A."/>
            <person name="Ng W.-L."/>
            <person name="Kazmierczak K.M."/>
            <person name="Andrzejewski T.M."/>
            <person name="Davidsen T.M."/>
            <person name="Wayne K.J."/>
            <person name="Tettelin H."/>
            <person name="Glass J.I."/>
            <person name="Rusch D."/>
            <person name="Podicherti R."/>
            <person name="Tsui H.-C.T."/>
            <person name="Winkler M.E."/>
        </authorList>
    </citation>
    <scope>NUCLEOTIDE SEQUENCE</scope>
</reference>
<gene>
    <name evidence="1" type="ORF">METZ01_LOCUS372482</name>
</gene>
<organism evidence="1">
    <name type="scientific">marine metagenome</name>
    <dbReference type="NCBI Taxonomy" id="408172"/>
    <lineage>
        <taxon>unclassified sequences</taxon>
        <taxon>metagenomes</taxon>
        <taxon>ecological metagenomes</taxon>
    </lineage>
</organism>
<sequence>MRLAVQSNRLLYYAVISLLWLTTNVRGGEIDFSIHVSEYAASEGRYIYITTNPTNAEETWYIAAECAGKPDLSVYIAHMPVAMEQYIFISSTESDADKNICITNKDDLDEKTLRLLKLTK</sequence>
<dbReference type="EMBL" id="UINC01135466">
    <property type="protein sequence ID" value="SVD19628.1"/>
    <property type="molecule type" value="Genomic_DNA"/>
</dbReference>
<evidence type="ECO:0000313" key="1">
    <source>
        <dbReference type="EMBL" id="SVD19628.1"/>
    </source>
</evidence>